<evidence type="ECO:0000256" key="1">
    <source>
        <dbReference type="PIRSR" id="PIRSR607822-1"/>
    </source>
</evidence>
<dbReference type="PANTHER" id="PTHR12736:SF22">
    <property type="entry name" value="LANC-LIKE PROTEIN GCL2"/>
    <property type="match status" value="1"/>
</dbReference>
<dbReference type="RefSeq" id="WP_034701240.1">
    <property type="nucleotide sequence ID" value="NZ_JPRO01000001.1"/>
</dbReference>
<evidence type="ECO:0000313" key="3">
    <source>
        <dbReference type="Proteomes" id="UP000028703"/>
    </source>
</evidence>
<name>A0A085ZY83_9FLAO</name>
<keyword evidence="1" id="KW-0479">Metal-binding</keyword>
<evidence type="ECO:0008006" key="4">
    <source>
        <dbReference type="Google" id="ProtNLM"/>
    </source>
</evidence>
<dbReference type="eggNOG" id="COG4403">
    <property type="taxonomic scope" value="Bacteria"/>
</dbReference>
<dbReference type="PANTHER" id="PTHR12736">
    <property type="entry name" value="LANC-LIKE PROTEIN"/>
    <property type="match status" value="1"/>
</dbReference>
<dbReference type="OrthoDB" id="6313827at2"/>
<dbReference type="STRING" id="421531.IX38_02545"/>
<dbReference type="GO" id="GO:0005886">
    <property type="term" value="C:plasma membrane"/>
    <property type="evidence" value="ECO:0007669"/>
    <property type="project" value="TreeGrafter"/>
</dbReference>
<feature type="binding site" evidence="1">
    <location>
        <position position="301"/>
    </location>
    <ligand>
        <name>Zn(2+)</name>
        <dbReference type="ChEBI" id="CHEBI:29105"/>
    </ligand>
</feature>
<organism evidence="2 3">
    <name type="scientific">Chryseobacterium luteum</name>
    <dbReference type="NCBI Taxonomy" id="421531"/>
    <lineage>
        <taxon>Bacteria</taxon>
        <taxon>Pseudomonadati</taxon>
        <taxon>Bacteroidota</taxon>
        <taxon>Flavobacteriia</taxon>
        <taxon>Flavobacteriales</taxon>
        <taxon>Weeksellaceae</taxon>
        <taxon>Chryseobacterium group</taxon>
        <taxon>Chryseobacterium</taxon>
    </lineage>
</organism>
<reference evidence="2 3" key="1">
    <citation type="submission" date="2014-07" db="EMBL/GenBank/DDBJ databases">
        <title>Genome of Chryseobacterium luteum DSM 18605.</title>
        <authorList>
            <person name="Stropko S.J."/>
            <person name="Pipes S.E."/>
            <person name="Newman J.D."/>
        </authorList>
    </citation>
    <scope>NUCLEOTIDE SEQUENCE [LARGE SCALE GENOMIC DNA]</scope>
    <source>
        <strain evidence="2 3">DSM 18605</strain>
    </source>
</reference>
<comment type="caution">
    <text evidence="2">The sequence shown here is derived from an EMBL/GenBank/DDBJ whole genome shotgun (WGS) entry which is preliminary data.</text>
</comment>
<keyword evidence="3" id="KW-1185">Reference proteome</keyword>
<feature type="binding site" evidence="1">
    <location>
        <position position="300"/>
    </location>
    <ligand>
        <name>Zn(2+)</name>
        <dbReference type="ChEBI" id="CHEBI:29105"/>
    </ligand>
</feature>
<dbReference type="PRINTS" id="PR01950">
    <property type="entry name" value="LANCSUPER"/>
</dbReference>
<dbReference type="Pfam" id="PF05147">
    <property type="entry name" value="LANC_like"/>
    <property type="match status" value="1"/>
</dbReference>
<dbReference type="Proteomes" id="UP000028703">
    <property type="component" value="Unassembled WGS sequence"/>
</dbReference>
<evidence type="ECO:0000313" key="2">
    <source>
        <dbReference type="EMBL" id="KFF09397.1"/>
    </source>
</evidence>
<sequence length="389" mass="44277">MMVIDEILKYIAESIIQTHNKNNNGLLSGLTGETIFLLEYSKINPDYEKYVEDFIDEINDSIEKGIIYHSHCAGMPGIVSGLDYIYRGYYEEDYDAAFDFLSDDIEEYISSQLDECLTTKNIDFLHGAIGIGFYYIKRFENGNLSAKDKITSILNYLEENAIVEDSIVKWYMNHNSTGFNISISHGISSIVIFLSKIISLQTTFGNDVPFLLEGAVNYILSQEIDKNKYGSYFPYASIEEKEEFSRLAWCYGDLGIGLALLNASEALKKEEWHKKALEIFDFSTTRKDPAENIVLDAPICHGSSGIALIFFIVYQQTKQKKYLDAAQYWETKTLELMQKQDPMINCFYDAKKGEFTSNLSLLEGLAGVGLVFLKMNSDNNAVWHEFLLV</sequence>
<dbReference type="PRINTS" id="PR01955">
    <property type="entry name" value="LANCFRANKIA"/>
</dbReference>
<dbReference type="GO" id="GO:0046872">
    <property type="term" value="F:metal ion binding"/>
    <property type="evidence" value="ECO:0007669"/>
    <property type="project" value="UniProtKB-KW"/>
</dbReference>
<dbReference type="SUPFAM" id="SSF158745">
    <property type="entry name" value="LanC-like"/>
    <property type="match status" value="1"/>
</dbReference>
<dbReference type="SMART" id="SM01260">
    <property type="entry name" value="LANC_like"/>
    <property type="match status" value="1"/>
</dbReference>
<keyword evidence="1" id="KW-0862">Zinc</keyword>
<dbReference type="EMBL" id="JPRO01000001">
    <property type="protein sequence ID" value="KFF09397.1"/>
    <property type="molecule type" value="Genomic_DNA"/>
</dbReference>
<dbReference type="AlphaFoldDB" id="A0A085ZY83"/>
<protein>
    <recommendedName>
        <fullName evidence="4">Lanthionine synthetase C family protein</fullName>
    </recommendedName>
</protein>
<feature type="binding site" evidence="1">
    <location>
        <position position="250"/>
    </location>
    <ligand>
        <name>Zn(2+)</name>
        <dbReference type="ChEBI" id="CHEBI:29105"/>
    </ligand>
</feature>
<dbReference type="Gene3D" id="1.50.10.20">
    <property type="match status" value="1"/>
</dbReference>
<dbReference type="GO" id="GO:0031179">
    <property type="term" value="P:peptide modification"/>
    <property type="evidence" value="ECO:0007669"/>
    <property type="project" value="InterPro"/>
</dbReference>
<dbReference type="InterPro" id="IPR007822">
    <property type="entry name" value="LANC-like"/>
</dbReference>
<gene>
    <name evidence="2" type="ORF">IX38_02545</name>
</gene>
<accession>A0A085ZY83</accession>
<proteinExistence type="predicted"/>